<evidence type="ECO:0000313" key="2">
    <source>
        <dbReference type="EMBL" id="CAL1370626.1"/>
    </source>
</evidence>
<keyword evidence="3" id="KW-1185">Reference proteome</keyword>
<evidence type="ECO:0000259" key="1">
    <source>
        <dbReference type="Pfam" id="PF25043"/>
    </source>
</evidence>
<protein>
    <recommendedName>
        <fullName evidence="1">DUF7788 domain-containing protein</fullName>
    </recommendedName>
</protein>
<dbReference type="Proteomes" id="UP001497516">
    <property type="component" value="Chromosome 2"/>
</dbReference>
<feature type="domain" description="DUF7788" evidence="1">
    <location>
        <begin position="1"/>
        <end position="124"/>
    </location>
</feature>
<organism evidence="2 3">
    <name type="scientific">Linum trigynum</name>
    <dbReference type="NCBI Taxonomy" id="586398"/>
    <lineage>
        <taxon>Eukaryota</taxon>
        <taxon>Viridiplantae</taxon>
        <taxon>Streptophyta</taxon>
        <taxon>Embryophyta</taxon>
        <taxon>Tracheophyta</taxon>
        <taxon>Spermatophyta</taxon>
        <taxon>Magnoliopsida</taxon>
        <taxon>eudicotyledons</taxon>
        <taxon>Gunneridae</taxon>
        <taxon>Pentapetalae</taxon>
        <taxon>rosids</taxon>
        <taxon>fabids</taxon>
        <taxon>Malpighiales</taxon>
        <taxon>Linaceae</taxon>
        <taxon>Linum</taxon>
    </lineage>
</organism>
<dbReference type="InterPro" id="IPR056690">
    <property type="entry name" value="DUF7788"/>
</dbReference>
<dbReference type="PANTHER" id="PTHR31373:SF17">
    <property type="entry name" value="OS06G0652100 PROTEIN"/>
    <property type="match status" value="1"/>
</dbReference>
<sequence length="125" mass="14673">MALLVLEDSSDPWRGKAFTSSNPPKWLKVEGDDFSSKSEYLWEKNSGEDLNFLKVYHRMLQVGITENLGNEKMEKMVFFFSSCGEESGFDQERWEKDYKEACKGFRNRGYKSVLEIVYWDLRSSN</sequence>
<evidence type="ECO:0000313" key="3">
    <source>
        <dbReference type="Proteomes" id="UP001497516"/>
    </source>
</evidence>
<dbReference type="EMBL" id="OZ034815">
    <property type="protein sequence ID" value="CAL1370626.1"/>
    <property type="molecule type" value="Genomic_DNA"/>
</dbReference>
<dbReference type="AlphaFoldDB" id="A0AAV2D9S8"/>
<dbReference type="Pfam" id="PF25043">
    <property type="entry name" value="DUF7788"/>
    <property type="match status" value="1"/>
</dbReference>
<dbReference type="PANTHER" id="PTHR31373">
    <property type="entry name" value="OS06G0652100 PROTEIN"/>
    <property type="match status" value="1"/>
</dbReference>
<gene>
    <name evidence="2" type="ORF">LTRI10_LOCUS12738</name>
</gene>
<name>A0AAV2D9S8_9ROSI</name>
<accession>A0AAV2D9S8</accession>
<reference evidence="2 3" key="1">
    <citation type="submission" date="2024-04" db="EMBL/GenBank/DDBJ databases">
        <authorList>
            <person name="Fracassetti M."/>
        </authorList>
    </citation>
    <scope>NUCLEOTIDE SEQUENCE [LARGE SCALE GENOMIC DNA]</scope>
</reference>
<proteinExistence type="predicted"/>
<dbReference type="InterPro" id="IPR011205">
    <property type="entry name" value="UCP015417_vWA"/>
</dbReference>